<dbReference type="SUPFAM" id="SSF52980">
    <property type="entry name" value="Restriction endonuclease-like"/>
    <property type="match status" value="1"/>
</dbReference>
<dbReference type="InterPro" id="IPR051703">
    <property type="entry name" value="NF-kappa-B_Signaling_Reg"/>
</dbReference>
<dbReference type="Pfam" id="PF09588">
    <property type="entry name" value="YqaJ"/>
    <property type="match status" value="1"/>
</dbReference>
<dbReference type="VEuPathDB" id="VectorBase:HLOH_055905"/>
<protein>
    <recommendedName>
        <fullName evidence="2">YqaJ viral recombinase domain-containing protein</fullName>
    </recommendedName>
</protein>
<feature type="region of interest" description="Disordered" evidence="1">
    <location>
        <begin position="131"/>
        <end position="160"/>
    </location>
</feature>
<dbReference type="InterPro" id="IPR011335">
    <property type="entry name" value="Restrct_endonuc-II-like"/>
</dbReference>
<feature type="domain" description="YqaJ viral recombinase" evidence="2">
    <location>
        <begin position="241"/>
        <end position="395"/>
    </location>
</feature>
<dbReference type="AlphaFoldDB" id="A0A9J6FVX3"/>
<name>A0A9J6FVX3_HAELO</name>
<evidence type="ECO:0000313" key="3">
    <source>
        <dbReference type="EMBL" id="KAH9366959.1"/>
    </source>
</evidence>
<feature type="compositionally biased region" description="Polar residues" evidence="1">
    <location>
        <begin position="135"/>
        <end position="144"/>
    </location>
</feature>
<organism evidence="3 4">
    <name type="scientific">Haemaphysalis longicornis</name>
    <name type="common">Bush tick</name>
    <dbReference type="NCBI Taxonomy" id="44386"/>
    <lineage>
        <taxon>Eukaryota</taxon>
        <taxon>Metazoa</taxon>
        <taxon>Ecdysozoa</taxon>
        <taxon>Arthropoda</taxon>
        <taxon>Chelicerata</taxon>
        <taxon>Arachnida</taxon>
        <taxon>Acari</taxon>
        <taxon>Parasitiformes</taxon>
        <taxon>Ixodida</taxon>
        <taxon>Ixodoidea</taxon>
        <taxon>Ixodidae</taxon>
        <taxon>Haemaphysalinae</taxon>
        <taxon>Haemaphysalis</taxon>
    </lineage>
</organism>
<dbReference type="Proteomes" id="UP000821853">
    <property type="component" value="Chromosome 2"/>
</dbReference>
<dbReference type="Gene3D" id="3.90.320.10">
    <property type="match status" value="1"/>
</dbReference>
<dbReference type="OMA" id="ESYRTIM"/>
<comment type="caution">
    <text evidence="3">The sequence shown here is derived from an EMBL/GenBank/DDBJ whole genome shotgun (WGS) entry which is preliminary data.</text>
</comment>
<dbReference type="PANTHER" id="PTHR46609:SF8">
    <property type="entry name" value="YQAJ VIRAL RECOMBINASE DOMAIN-CONTAINING PROTEIN"/>
    <property type="match status" value="1"/>
</dbReference>
<dbReference type="EMBL" id="JABSTR010000004">
    <property type="protein sequence ID" value="KAH9366959.1"/>
    <property type="molecule type" value="Genomic_DNA"/>
</dbReference>
<gene>
    <name evidence="3" type="ORF">HPB48_000828</name>
</gene>
<proteinExistence type="predicted"/>
<dbReference type="GO" id="GO:0006281">
    <property type="term" value="P:DNA repair"/>
    <property type="evidence" value="ECO:0007669"/>
    <property type="project" value="UniProtKB-ARBA"/>
</dbReference>
<evidence type="ECO:0000259" key="2">
    <source>
        <dbReference type="Pfam" id="PF09588"/>
    </source>
</evidence>
<accession>A0A9J6FVX3</accession>
<dbReference type="CDD" id="cd22343">
    <property type="entry name" value="PDDEXK_lambda_exonuclease-like"/>
    <property type="match status" value="1"/>
</dbReference>
<dbReference type="InterPro" id="IPR011604">
    <property type="entry name" value="PDDEXK-like_dom_sf"/>
</dbReference>
<reference evidence="3 4" key="1">
    <citation type="journal article" date="2020" name="Cell">
        <title>Large-Scale Comparative Analyses of Tick Genomes Elucidate Their Genetic Diversity and Vector Capacities.</title>
        <authorList>
            <consortium name="Tick Genome and Microbiome Consortium (TIGMIC)"/>
            <person name="Jia N."/>
            <person name="Wang J."/>
            <person name="Shi W."/>
            <person name="Du L."/>
            <person name="Sun Y."/>
            <person name="Zhan W."/>
            <person name="Jiang J.F."/>
            <person name="Wang Q."/>
            <person name="Zhang B."/>
            <person name="Ji P."/>
            <person name="Bell-Sakyi L."/>
            <person name="Cui X.M."/>
            <person name="Yuan T.T."/>
            <person name="Jiang B.G."/>
            <person name="Yang W.F."/>
            <person name="Lam T.T."/>
            <person name="Chang Q.C."/>
            <person name="Ding S.J."/>
            <person name="Wang X.J."/>
            <person name="Zhu J.G."/>
            <person name="Ruan X.D."/>
            <person name="Zhao L."/>
            <person name="Wei J.T."/>
            <person name="Ye R.Z."/>
            <person name="Que T.C."/>
            <person name="Du C.H."/>
            <person name="Zhou Y.H."/>
            <person name="Cheng J.X."/>
            <person name="Dai P.F."/>
            <person name="Guo W.B."/>
            <person name="Han X.H."/>
            <person name="Huang E.J."/>
            <person name="Li L.F."/>
            <person name="Wei W."/>
            <person name="Gao Y.C."/>
            <person name="Liu J.Z."/>
            <person name="Shao H.Z."/>
            <person name="Wang X."/>
            <person name="Wang C.C."/>
            <person name="Yang T.C."/>
            <person name="Huo Q.B."/>
            <person name="Li W."/>
            <person name="Chen H.Y."/>
            <person name="Chen S.E."/>
            <person name="Zhou L.G."/>
            <person name="Ni X.B."/>
            <person name="Tian J.H."/>
            <person name="Sheng Y."/>
            <person name="Liu T."/>
            <person name="Pan Y.S."/>
            <person name="Xia L.Y."/>
            <person name="Li J."/>
            <person name="Zhao F."/>
            <person name="Cao W.C."/>
        </authorList>
    </citation>
    <scope>NUCLEOTIDE SEQUENCE [LARGE SCALE GENOMIC DNA]</scope>
    <source>
        <strain evidence="3">HaeL-2018</strain>
    </source>
</reference>
<keyword evidence="4" id="KW-1185">Reference proteome</keyword>
<evidence type="ECO:0000313" key="4">
    <source>
        <dbReference type="Proteomes" id="UP000821853"/>
    </source>
</evidence>
<dbReference type="InterPro" id="IPR019080">
    <property type="entry name" value="YqaJ_viral_recombinase"/>
</dbReference>
<dbReference type="PANTHER" id="PTHR46609">
    <property type="entry name" value="EXONUCLEASE, PHAGE-TYPE/RECB, C-TERMINAL DOMAIN-CONTAINING PROTEIN"/>
    <property type="match status" value="1"/>
</dbReference>
<sequence length="490" mass="55410">MLPIQNFTKFHDPGGNWSGDLSFVPAISRSVIDGHFGDRQLGKGWAMKEELYIRRIVCSIYKHSPGCEFVVVRSICLCSMKPGHYRQLAALQDVAGSAKVVQAHCDCVAGCQPDGWLQHKVRIVCQQHHCKKSHSGNTSSTRLCQQKKKRKLVHGPQPHGQDLADFADKMARDAPDLLWNRYREGKPAPLQNASCVADTEDLHSKKCLLLCDEYFERGVPLTAAERLEVCERTVGQSANPEWHKERVGRLTASNFRRVLHCHKPDGLVKDILYPAKKPLKPDDPRMYGLKNEAAAVDGYITLMRLYEKDIEVAETGLHVHEVYPFVAASPDRVVRDGNELGLLEVKCPATKAGIPVSIACQDRNFCAQLVNGSITLKRDHAYFYQVQGQLAVTKKPWCDFVIFTNCIDLQNAISVERIYFDEGLWRGILEGLVYFYKAAIIPELITRRVKRLGFLYTTGAGYASFKRYKEGFYIIDHHIEALKLTLRKLK</sequence>
<dbReference type="OrthoDB" id="6513166at2759"/>
<evidence type="ECO:0000256" key="1">
    <source>
        <dbReference type="SAM" id="MobiDB-lite"/>
    </source>
</evidence>